<feature type="region of interest" description="Disordered" evidence="1">
    <location>
        <begin position="1"/>
        <end position="62"/>
    </location>
</feature>
<evidence type="ECO:0000256" key="1">
    <source>
        <dbReference type="SAM" id="MobiDB-lite"/>
    </source>
</evidence>
<accession>A0A915LU59</accession>
<evidence type="ECO:0000313" key="2">
    <source>
        <dbReference type="Proteomes" id="UP000887561"/>
    </source>
</evidence>
<protein>
    <submittedName>
        <fullName evidence="3">FLZ-type domain-containing protein</fullName>
    </submittedName>
</protein>
<keyword evidence="2" id="KW-1185">Reference proteome</keyword>
<reference evidence="3" key="1">
    <citation type="submission" date="2022-11" db="UniProtKB">
        <authorList>
            <consortium name="WormBaseParasite"/>
        </authorList>
    </citation>
    <scope>IDENTIFICATION</scope>
</reference>
<dbReference type="SUPFAM" id="SSF46942">
    <property type="entry name" value="Elongation factor TFIIS domain 2"/>
    <property type="match status" value="1"/>
</dbReference>
<proteinExistence type="predicted"/>
<dbReference type="InterPro" id="IPR036575">
    <property type="entry name" value="TFIIS_cen_dom_sf"/>
</dbReference>
<dbReference type="WBParaSite" id="scaffold16635_cov133.g18333">
    <property type="protein sequence ID" value="scaffold16635_cov133.g18333"/>
    <property type="gene ID" value="scaffold16635_cov133.g18333"/>
</dbReference>
<feature type="compositionally biased region" description="Basic and acidic residues" evidence="1">
    <location>
        <begin position="1"/>
        <end position="15"/>
    </location>
</feature>
<dbReference type="GO" id="GO:0006351">
    <property type="term" value="P:DNA-templated transcription"/>
    <property type="evidence" value="ECO:0007669"/>
    <property type="project" value="InterPro"/>
</dbReference>
<sequence length="263" mass="30745">MAENEERKRKNRETYGNDSDSDRDEREKKRRKKEKHHSSSSDHKRKRSPSNNYSGSIRDEAKTPQKRNFAPVVQCCVCELIVSKERFGGRDTLFCSQECISKKAEDARKCCCRLAIFACGQFIEIFPLQCVKEGERILVIDHKGAMMNHSNLNPTIENLEEFLLANPSYQPVLASEQIEEANQRLHDPVYQKKVESMRVDVRKAIETALQKRSKSANMNFSLKRYKDLGMEIERSLFSIHQDVNLRYRKWFKSFITVINDEMN</sequence>
<evidence type="ECO:0000313" key="3">
    <source>
        <dbReference type="WBParaSite" id="scaffold16635_cov133.g18333"/>
    </source>
</evidence>
<dbReference type="Proteomes" id="UP000887561">
    <property type="component" value="Unplaced"/>
</dbReference>
<organism evidence="2 3">
    <name type="scientific">Meloidogyne javanica</name>
    <name type="common">Root-knot nematode worm</name>
    <dbReference type="NCBI Taxonomy" id="6303"/>
    <lineage>
        <taxon>Eukaryota</taxon>
        <taxon>Metazoa</taxon>
        <taxon>Ecdysozoa</taxon>
        <taxon>Nematoda</taxon>
        <taxon>Chromadorea</taxon>
        <taxon>Rhabditida</taxon>
        <taxon>Tylenchina</taxon>
        <taxon>Tylenchomorpha</taxon>
        <taxon>Tylenchoidea</taxon>
        <taxon>Meloidogynidae</taxon>
        <taxon>Meloidogyninae</taxon>
        <taxon>Meloidogyne</taxon>
        <taxon>Meloidogyne incognita group</taxon>
    </lineage>
</organism>
<dbReference type="AlphaFoldDB" id="A0A915LU59"/>
<name>A0A915LU59_MELJA</name>